<dbReference type="Gene3D" id="2.60.120.200">
    <property type="match status" value="2"/>
</dbReference>
<dbReference type="InterPro" id="IPR010307">
    <property type="entry name" value="Laminin_dom_II"/>
</dbReference>
<dbReference type="InterPro" id="IPR013320">
    <property type="entry name" value="ConA-like_dom_sf"/>
</dbReference>
<evidence type="ECO:0000313" key="5">
    <source>
        <dbReference type="EMBL" id="KPP59080.1"/>
    </source>
</evidence>
<dbReference type="SUPFAM" id="SSF49899">
    <property type="entry name" value="Concanavalin A-like lectins/glucanases"/>
    <property type="match status" value="2"/>
</dbReference>
<name>A0A0P7TMW8_SCLFO</name>
<proteinExistence type="predicted"/>
<dbReference type="InterPro" id="IPR001791">
    <property type="entry name" value="Laminin_G"/>
</dbReference>
<dbReference type="EMBL" id="JARO02012724">
    <property type="protein sequence ID" value="KPP59080.1"/>
    <property type="molecule type" value="Genomic_DNA"/>
</dbReference>
<dbReference type="Pfam" id="PF02210">
    <property type="entry name" value="Laminin_G_2"/>
    <property type="match status" value="1"/>
</dbReference>
<dbReference type="Proteomes" id="UP000034805">
    <property type="component" value="Unassembled WGS sequence"/>
</dbReference>
<reference evidence="5 6" key="1">
    <citation type="submission" date="2015-08" db="EMBL/GenBank/DDBJ databases">
        <title>The genome of the Asian arowana (Scleropages formosus).</title>
        <authorList>
            <person name="Tan M.H."/>
            <person name="Gan H.M."/>
            <person name="Croft L.J."/>
            <person name="Austin C.M."/>
        </authorList>
    </citation>
    <scope>NUCLEOTIDE SEQUENCE [LARGE SCALE GENOMIC DNA]</scope>
    <source>
        <strain evidence="5">Aro1</strain>
    </source>
</reference>
<evidence type="ECO:0000256" key="2">
    <source>
        <dbReference type="SAM" id="Coils"/>
    </source>
</evidence>
<evidence type="ECO:0000256" key="1">
    <source>
        <dbReference type="PROSITE-ProRule" id="PRU00122"/>
    </source>
</evidence>
<feature type="domain" description="Laminin G" evidence="4">
    <location>
        <begin position="104"/>
        <end position="317"/>
    </location>
</feature>
<protein>
    <recommendedName>
        <fullName evidence="4">Laminin G domain-containing protein</fullName>
    </recommendedName>
</protein>
<feature type="region of interest" description="Disordered" evidence="3">
    <location>
        <begin position="404"/>
        <end position="430"/>
    </location>
</feature>
<gene>
    <name evidence="5" type="ORF">Z043_123035</name>
</gene>
<keyword evidence="2" id="KW-0175">Coiled coil</keyword>
<dbReference type="Pfam" id="PF00054">
    <property type="entry name" value="Laminin_G_1"/>
    <property type="match status" value="1"/>
</dbReference>
<dbReference type="AlphaFoldDB" id="A0A0P7TMW8"/>
<dbReference type="SMART" id="SM00282">
    <property type="entry name" value="LamG"/>
    <property type="match status" value="2"/>
</dbReference>
<dbReference type="Pfam" id="PF06009">
    <property type="entry name" value="Laminin_II"/>
    <property type="match status" value="1"/>
</dbReference>
<accession>A0A0P7TMW8</accession>
<dbReference type="CDD" id="cd00110">
    <property type="entry name" value="LamG"/>
    <property type="match status" value="2"/>
</dbReference>
<evidence type="ECO:0000259" key="4">
    <source>
        <dbReference type="PROSITE" id="PS50025"/>
    </source>
</evidence>
<dbReference type="PANTHER" id="PTHR15036">
    <property type="entry name" value="PIKACHURIN-LIKE PROTEIN"/>
    <property type="match status" value="1"/>
</dbReference>
<feature type="domain" description="Laminin G" evidence="4">
    <location>
        <begin position="325"/>
        <end position="483"/>
    </location>
</feature>
<dbReference type="GO" id="GO:0007155">
    <property type="term" value="P:cell adhesion"/>
    <property type="evidence" value="ECO:0007669"/>
    <property type="project" value="InterPro"/>
</dbReference>
<evidence type="ECO:0000256" key="3">
    <source>
        <dbReference type="SAM" id="MobiDB-lite"/>
    </source>
</evidence>
<feature type="coiled-coil region" evidence="2">
    <location>
        <begin position="8"/>
        <end position="49"/>
    </location>
</feature>
<comment type="caution">
    <text evidence="5">The sequence shown here is derived from an EMBL/GenBank/DDBJ whole genome shotgun (WGS) entry which is preliminary data.</text>
</comment>
<comment type="caution">
    <text evidence="1">Lacks conserved residue(s) required for the propagation of feature annotation.</text>
</comment>
<evidence type="ECO:0000313" key="6">
    <source>
        <dbReference type="Proteomes" id="UP000034805"/>
    </source>
</evidence>
<dbReference type="InterPro" id="IPR050372">
    <property type="entry name" value="Neurexin-related_CASP"/>
</dbReference>
<sequence>MNRSSSALDRAAGDVAAAKEQLRASEETVHEVETALRDVEANAERLLGRLGPLRALGEHLSHNLSHIQLLIQQTRLQAASLHTRSIAWNPSPARGHLSLRPQVKVAVSAQRDCVRSYRPPASSGNSNSVTVTVRSDEPTNLLFYLGSNSSVSERAEKRWSESELRVTVVLFTPVYFTRRMFWQQKDFMALEMHDGKVSFLWDVGSGHARLEYPDTRIDNNKWHRIEARRFGRRGSLMVQELHSDPRPPAKALSPGSSSVLEVQDSTLVFVGGISDHIVKSEAVQATRFSGCVAQASLNGKAIGLWNYAERWGTCRGCPFSPQVDEASFQFDGTAFSVVETAVSPSATHIIMQFRTASPGGLLLYLTSNTTLGSGVFTLTTSKAYNTGSWYTLVVQRKKRKAELTVTSAADPSDPEHLEGESPGGASDLNRANRDPIYIGGLPQAARVTRPHASGFYVGCLRNVEVSRSRLNLLQKAHGVSEGCDLAPVHSVTVLSGGFLQLPPLLLDQQAEVMATFSTHWGDGLILLGFEEAGGRQRRQVLPVHLGAGEAGNTHSAVLRARGGTLSDGREHSLLLNWSNRFV</sequence>
<feature type="non-terminal residue" evidence="5">
    <location>
        <position position="582"/>
    </location>
</feature>
<dbReference type="PROSITE" id="PS50025">
    <property type="entry name" value="LAM_G_DOMAIN"/>
    <property type="match status" value="2"/>
</dbReference>
<dbReference type="PANTHER" id="PTHR15036:SF81">
    <property type="entry name" value="LAMININ SUBUNIT ALPHA-1"/>
    <property type="match status" value="1"/>
</dbReference>
<organism evidence="5 6">
    <name type="scientific">Scleropages formosus</name>
    <name type="common">Asian bonytongue</name>
    <name type="synonym">Osteoglossum formosum</name>
    <dbReference type="NCBI Taxonomy" id="113540"/>
    <lineage>
        <taxon>Eukaryota</taxon>
        <taxon>Metazoa</taxon>
        <taxon>Chordata</taxon>
        <taxon>Craniata</taxon>
        <taxon>Vertebrata</taxon>
        <taxon>Euteleostomi</taxon>
        <taxon>Actinopterygii</taxon>
        <taxon>Neopterygii</taxon>
        <taxon>Teleostei</taxon>
        <taxon>Osteoglossocephala</taxon>
        <taxon>Osteoglossomorpha</taxon>
        <taxon>Osteoglossiformes</taxon>
        <taxon>Osteoglossidae</taxon>
        <taxon>Scleropages</taxon>
    </lineage>
</organism>
<dbReference type="STRING" id="113540.ENSSFOP00015074638"/>
<dbReference type="GO" id="GO:0016020">
    <property type="term" value="C:membrane"/>
    <property type="evidence" value="ECO:0007669"/>
    <property type="project" value="UniProtKB-SubCell"/>
</dbReference>